<dbReference type="GO" id="GO:0000287">
    <property type="term" value="F:magnesium ion binding"/>
    <property type="evidence" value="ECO:0007669"/>
    <property type="project" value="InterPro"/>
</dbReference>
<dbReference type="Gene3D" id="3.40.50.300">
    <property type="entry name" value="P-loop containing nucleotide triphosphate hydrolases"/>
    <property type="match status" value="3"/>
</dbReference>
<evidence type="ECO:0000256" key="6">
    <source>
        <dbReference type="ARBA" id="ARBA00022801"/>
    </source>
</evidence>
<dbReference type="InterPro" id="IPR027417">
    <property type="entry name" value="P-loop_NTPase"/>
</dbReference>
<evidence type="ECO:0000313" key="15">
    <source>
        <dbReference type="Proteomes" id="UP000306954"/>
    </source>
</evidence>
<sequence length="3051" mass="342402">MPHLYRHLRVNQIFGANTDVGKTLITTALVLAESQRTKNNIFYLKPVSTGPAADQDDAFLQRFSNNDRIHNHTLFRYSDPVSPHLAVSRESATQKPPSDKDFATSIGNYISSKASLNNSHSLYVETAGGVHSPTLTGTSQADAYRSLLLPTILIASSHLGGISTTLAAYESLHMRGYSVEAILVFREEYYANYQYLSDWGRERGVHVAVIDQPPSKDSNALNDQEALQAYFSSLSNDDGAVLSTLDELDTRHKKRIEEIKTMPQRTLDSIWYPFAQHSHIKSAEQIGVIDSAHADHFDVHRPASASQDLLQQDFDGSASWWTQTLGHGNVTLALAAAHAAGRYGHVLLPGHTHKPVLELCEKLLKGPGSGWANKAFVTDNGSTAMEVALKIALRACSKKYGAANRGVLGLSGSYHGDTIGSMDASEPSVYNNAVEWYSPRGGFWFDSPLIKYKSGEMVLKGAVSMGVPKGAAVDGDYWEMAISDSIAGAYGVEERLKTTLTVFYRDSIQKTLERLVEEGRHFGALVMEPLVMGAGGMLCVDRVLVDTVRDNEELFANQAGDAYVQGQDWQGLPVVFDEVFAGLYRLGQLTPLSIIGTHPDVSAYAKILSGGIVPLSTTLARQSLFDNFLGEEKKEALLHGHSYTAHPIGCAVANASLDEINKLAESDEWHASRVAWGSNTESGAWSLWTPEAVEVLSHLNNVDGVVALGSVLIIHLKSSGKGYESSEGQRFLASLASEGIHSRPLGDTVYFMASLNTSKESIEDIQNKCIVVYAVNRHSKYQLALAANRDEWLERPTQPARVHNFGDDSKEECISGIDLLMQGTWIGVSKSGKIAALTNYFEPLPKDGKLLKSRGAITRDCLQSGRSIEDDLEEVSKIKDEVGPFNLLLIQAEKGNVRYGYATNRSISTNYHGMFSEDIGGMSNGYVDANDEIASQSEWHKVKRGKEDLDKSIERDMQETELLDTLENAISNEVHPMQTRQHFQFSARIPPIIMRPGANPIPVDEANKDDIKAIYATRLITFILVDNDGNVKFIEKDIYQLRGSDVLKADSQRSLFFDNDHVEHILRNARQRPLNNDEVSHVIAPISEFLFEKGKENGEKKPDWFSDKYNGNGILTEATAFATRLFAYLPPKEELLIYQDHLFQQLFSNPHRVLDWQLCKLQARYIYFRNISDKKLNSFFSNIYRWEAQAYQPLLSETASPLISLDNINQSLYHMCILHPEFFFMGEVISVMLPKLQGDVGFMDHLPPPPTILALTASDNEDVSQWANDMIDRHTWKPITKENAKVYLIIFRNILKLIVDRENGNLDADGEWPIQDDPEVLWTVLAKTLAAMDSSAIEEVSRFCPGLLKDVQRHLCDVRGRTFTPLLRCFVALISVKQTYWSVDSYNEQQRQKNDDEHSVLLLRLMNSVLDNPLYRPLVTQPVTFRHDDDMSWPLNWWSNLVMNVEDVHELHDSALRSIARRGFESTGNGGENTKYKYYENIIGVLEKCLNKYEGNERKMQLVFEILSIYKNSLLETAFLLQEGNPARGKSQEATRGLLRLCLRKDCVRLKRGLNDFMAKFTPWKDYERQRQRKKVPKEPKVELDTKKTIIATEIWAAVYTVIGLTNNIDDQFAWNLILTNLSSISHLSQLENSQYDETIVPARMKNTLLTFRSAYNNAINTMQFQFRKLVHNYLDDSTQHLQILEHTLKAPNVQMAIMRLYLSPNGEIHEPIISLLKMISDQDEKSEAIQWMLFKHPKTFLGGVAAQCKTFLSVADLHLEALNFANCISNQNEEILPMIASSSTGFLNRYGGEPAIKQALLEYWVELCRFTSCVLKSAPKWHRYCGKEEMISWMRESITLAGVLLDSEKELQRYITSVSSKMLEPLNEVLVQSVGWLRATDMTVVEFTFRFIDSTLSAFKQSECLPAPKALEMLNDYYRQANKPGGSVMKLSHLSLSKLKYHLSTFNDESDEEDVQIIDKKPSLGKLQKALGVDKKPSPADFLKEKQHERERQEKAKQAEQVKNPFMRKIAGKPLLTGLTTKKGEARKPFVAPQRLTYGGNKKEESESSDDGGDPGGLKDMDLNPEQAKQKMQAVKERRGGTKVIDPLVGTSTKKQQLKSDAKRDESFQRRQRLDPDISDLQKLLLNVDYNDPNMKIGSLDPTQRIPIDFRNYTHYWDIMRPLLFEETSEQLKQARSAVQVEETVTVYVSAKTFVNDYAEVVLNVKCNAPSQYSLSENELVTLSKDDGIQPGAQRSGAPTENHPCQNLIAKVQSFKRRHQDLIVTVWLPLRRSAAFQDKHKWKMQKFYSLSTLYREYGALKGLQYYGPVMNKILNPVIKDKLHLDSDTVKKTMKMLEVNESQANAVLSALCTPADGSFSLIQGPPGTGKSKTILALVAQFLSMRPKPIVSKANPNAADGWVPPKILLCAPSNAAIDEVVNRLKVPIRGVNGDMKEVNVIRIGADSSMSVSAKERSLEELVDQRVNLDPTSASMDNGSMVGDYRDQLTQCKNSINEIRNTINQKQQNEGTATQGEKEELRKLSDKRNEISTKLDKARDTQKSSAKARDASRRTHRRAVMMEADVVCSTLSGAGKGDLAELPVDFETVIIDEAAQAVEVSALIPFKYGCKRPILIGDQHQLPPTVMSTEASKKGYSRSLFVRLMETNKGCVHLLNEQYRMHPDISKLPSAVFYKGQLKDGLRMAEKTKAPWHDNALFGTYRFFDFAQGSERRVDNSYVNDGEADLVISLYERLKRQFGEEFSLDYRVAIIATYKQQVFNIKRKLRNRFNNTDKDILAKVDVNTVDGFQGQEKSVIILSTVRSSQFDNDGVFKDRSGGPIGFLKDMRRMNVALTRAQSSLFIVGNADRLSYDETWKKIVGDAQGRNLLEKVNAKYFQQPANHVAAKAKQPAKHPSGFEKDVRNNAKKNDKGEVEQQSIPDNLVPASNSPVKRKATAESGSSMAKKMKAAEMNQNDSNVIDIDGDQNSDIPGIRSDSVDQLVNAPVLESVNMDTDSSNRSQSVSVEPSKGPRTMMHNGTAQDDEQKKAIQAAHNRKKQAAKNNSMFINKKKPKK</sequence>
<feature type="compositionally biased region" description="Basic and acidic residues" evidence="10">
    <location>
        <begin position="1973"/>
        <end position="2001"/>
    </location>
</feature>
<dbReference type="CDD" id="cd18808">
    <property type="entry name" value="SF1_C_Upf1"/>
    <property type="match status" value="1"/>
</dbReference>
<dbReference type="GO" id="GO:0005524">
    <property type="term" value="F:ATP binding"/>
    <property type="evidence" value="ECO:0007669"/>
    <property type="project" value="UniProtKB-KW"/>
</dbReference>
<dbReference type="GO" id="GO:0009102">
    <property type="term" value="P:biotin biosynthetic process"/>
    <property type="evidence" value="ECO:0007669"/>
    <property type="project" value="UniProtKB-UniPathway"/>
</dbReference>
<evidence type="ECO:0000256" key="4">
    <source>
        <dbReference type="ARBA" id="ARBA00022679"/>
    </source>
</evidence>
<dbReference type="InterPro" id="IPR041679">
    <property type="entry name" value="DNA2/NAM7-like_C"/>
</dbReference>
<keyword evidence="6" id="KW-0378">Hydrolase</keyword>
<feature type="region of interest" description="Disordered" evidence="10">
    <location>
        <begin position="1973"/>
        <end position="2111"/>
    </location>
</feature>
<dbReference type="FunFam" id="3.40.50.300:FF:000326">
    <property type="entry name" value="P-loop containing nucleoside triphosphate hydrolase"/>
    <property type="match status" value="1"/>
</dbReference>
<dbReference type="InterPro" id="IPR041677">
    <property type="entry name" value="DNA2/NAM7_AAA_11"/>
</dbReference>
<dbReference type="Gene3D" id="3.40.640.10">
    <property type="entry name" value="Type I PLP-dependent aspartate aminotransferase-like (Major domain)"/>
    <property type="match status" value="1"/>
</dbReference>
<dbReference type="GO" id="GO:0004141">
    <property type="term" value="F:dethiobiotin synthase activity"/>
    <property type="evidence" value="ECO:0007669"/>
    <property type="project" value="InterPro"/>
</dbReference>
<name>A0A4T0HJ34_WALIC</name>
<keyword evidence="9" id="KW-0663">Pyridoxal phosphate</keyword>
<evidence type="ECO:0000256" key="8">
    <source>
        <dbReference type="ARBA" id="ARBA00022840"/>
    </source>
</evidence>
<dbReference type="PANTHER" id="PTHR42684:SF3">
    <property type="entry name" value="ADENOSYLMETHIONINE-8-AMINO-7-OXONONANOATE AMINOTRANSFERASE"/>
    <property type="match status" value="1"/>
</dbReference>
<evidence type="ECO:0000259" key="11">
    <source>
        <dbReference type="Pfam" id="PF12726"/>
    </source>
</evidence>
<gene>
    <name evidence="14" type="ORF">E3P90_01231</name>
</gene>
<feature type="region of interest" description="Disordered" evidence="10">
    <location>
        <begin position="2987"/>
        <end position="3051"/>
    </location>
</feature>
<evidence type="ECO:0000256" key="1">
    <source>
        <dbReference type="ARBA" id="ARBA00004173"/>
    </source>
</evidence>
<dbReference type="GO" id="GO:0005739">
    <property type="term" value="C:mitochondrion"/>
    <property type="evidence" value="ECO:0007669"/>
    <property type="project" value="UniProtKB-SubCell"/>
</dbReference>
<keyword evidence="7" id="KW-0347">Helicase</keyword>
<dbReference type="Pfam" id="PF00202">
    <property type="entry name" value="Aminotran_3"/>
    <property type="match status" value="2"/>
</dbReference>
<dbReference type="EMBL" id="SPOF01000010">
    <property type="protein sequence ID" value="TIB14582.1"/>
    <property type="molecule type" value="Genomic_DNA"/>
</dbReference>
<dbReference type="InterPro" id="IPR049704">
    <property type="entry name" value="Aminotrans_3_PPA_site"/>
</dbReference>
<keyword evidence="3" id="KW-0032">Aminotransferase</keyword>
<dbReference type="CDD" id="cd18042">
    <property type="entry name" value="DEXXQc_SETX"/>
    <property type="match status" value="1"/>
</dbReference>
<proteinExistence type="inferred from homology"/>
<comment type="similarity">
    <text evidence="2">Belongs to the DNA2/NAM7 helicase family.</text>
</comment>
<feature type="compositionally biased region" description="Polar residues" evidence="10">
    <location>
        <begin position="2912"/>
        <end position="2927"/>
    </location>
</feature>
<dbReference type="GO" id="GO:0005694">
    <property type="term" value="C:chromosome"/>
    <property type="evidence" value="ECO:0007669"/>
    <property type="project" value="UniProtKB-ARBA"/>
</dbReference>
<evidence type="ECO:0000259" key="12">
    <source>
        <dbReference type="Pfam" id="PF13086"/>
    </source>
</evidence>
<evidence type="ECO:0000313" key="14">
    <source>
        <dbReference type="EMBL" id="TIB14582.1"/>
    </source>
</evidence>
<dbReference type="InterPro" id="IPR015421">
    <property type="entry name" value="PyrdxlP-dep_Trfase_major"/>
</dbReference>
<organism evidence="14 15">
    <name type="scientific">Wallemia ichthyophaga</name>
    <dbReference type="NCBI Taxonomy" id="245174"/>
    <lineage>
        <taxon>Eukaryota</taxon>
        <taxon>Fungi</taxon>
        <taxon>Dikarya</taxon>
        <taxon>Basidiomycota</taxon>
        <taxon>Wallemiomycotina</taxon>
        <taxon>Wallemiomycetes</taxon>
        <taxon>Wallemiales</taxon>
        <taxon>Wallemiaceae</taxon>
        <taxon>Wallemia</taxon>
    </lineage>
</organism>
<evidence type="ECO:0000256" key="5">
    <source>
        <dbReference type="ARBA" id="ARBA00022741"/>
    </source>
</evidence>
<dbReference type="GO" id="GO:0016787">
    <property type="term" value="F:hydrolase activity"/>
    <property type="evidence" value="ECO:0007669"/>
    <property type="project" value="UniProtKB-KW"/>
</dbReference>
<dbReference type="InterPro" id="IPR015424">
    <property type="entry name" value="PyrdxlP-dep_Trfase"/>
</dbReference>
<dbReference type="InterPro" id="IPR024481">
    <property type="entry name" value="Helicase_Sen1_N"/>
</dbReference>
<evidence type="ECO:0000256" key="2">
    <source>
        <dbReference type="ARBA" id="ARBA00007913"/>
    </source>
</evidence>
<dbReference type="GO" id="GO:0004015">
    <property type="term" value="F:adenosylmethionine-8-amino-7-oxononanoate transaminase activity"/>
    <property type="evidence" value="ECO:0007669"/>
    <property type="project" value="TreeGrafter"/>
</dbReference>
<dbReference type="FunFam" id="3.90.1150.10:FF:000080">
    <property type="entry name" value="Bifunctional dethiobiotin synthetase/adenosylmethionine-8-amino-7-oxononanoate aminotransferase"/>
    <property type="match status" value="1"/>
</dbReference>
<dbReference type="Pfam" id="PF12726">
    <property type="entry name" value="SEN1_N"/>
    <property type="match status" value="1"/>
</dbReference>
<evidence type="ECO:0000256" key="9">
    <source>
        <dbReference type="ARBA" id="ARBA00022898"/>
    </source>
</evidence>
<dbReference type="InterPro" id="IPR015422">
    <property type="entry name" value="PyrdxlP-dep_Trfase_small"/>
</dbReference>
<dbReference type="SUPFAM" id="SSF53383">
    <property type="entry name" value="PLP-dependent transferases"/>
    <property type="match status" value="1"/>
</dbReference>
<dbReference type="PANTHER" id="PTHR42684">
    <property type="entry name" value="ADENOSYLMETHIONINE-8-AMINO-7-OXONONANOATE AMINOTRANSFERASE"/>
    <property type="match status" value="1"/>
</dbReference>
<feature type="region of interest" description="Disordered" evidence="10">
    <location>
        <begin position="2880"/>
        <end position="2972"/>
    </location>
</feature>
<dbReference type="PROSITE" id="PS00600">
    <property type="entry name" value="AA_TRANSFER_CLASS_3"/>
    <property type="match status" value="1"/>
</dbReference>
<keyword evidence="4" id="KW-0808">Transferase</keyword>
<feature type="compositionally biased region" description="Polar residues" evidence="10">
    <location>
        <begin position="2501"/>
        <end position="2513"/>
    </location>
</feature>
<accession>A0A4T0HJ34</accession>
<evidence type="ECO:0000259" key="13">
    <source>
        <dbReference type="Pfam" id="PF13087"/>
    </source>
</evidence>
<dbReference type="SUPFAM" id="SSF52540">
    <property type="entry name" value="P-loop containing nucleoside triphosphate hydrolases"/>
    <property type="match status" value="2"/>
</dbReference>
<dbReference type="InterPro" id="IPR047187">
    <property type="entry name" value="SF1_C_Upf1"/>
</dbReference>
<evidence type="ECO:0000256" key="7">
    <source>
        <dbReference type="ARBA" id="ARBA00022806"/>
    </source>
</evidence>
<feature type="compositionally biased region" description="Basic and acidic residues" evidence="10">
    <location>
        <begin position="2099"/>
        <end position="2111"/>
    </location>
</feature>
<dbReference type="Pfam" id="PF13087">
    <property type="entry name" value="AAA_12"/>
    <property type="match status" value="1"/>
</dbReference>
<dbReference type="GO" id="GO:0030170">
    <property type="term" value="F:pyridoxal phosphate binding"/>
    <property type="evidence" value="ECO:0007669"/>
    <property type="project" value="InterPro"/>
</dbReference>
<dbReference type="HAMAP" id="MF_00336">
    <property type="entry name" value="BioD"/>
    <property type="match status" value="1"/>
</dbReference>
<comment type="caution">
    <text evidence="14">The sequence shown here is derived from an EMBL/GenBank/DDBJ whole genome shotgun (WGS) entry which is preliminary data.</text>
</comment>
<keyword evidence="5" id="KW-0547">Nucleotide-binding</keyword>
<feature type="domain" description="DNA2/NAM7 helicase helicase" evidence="12">
    <location>
        <begin position="2339"/>
        <end position="2626"/>
    </location>
</feature>
<dbReference type="CDD" id="cd03109">
    <property type="entry name" value="DTBS"/>
    <property type="match status" value="1"/>
</dbReference>
<dbReference type="Pfam" id="PF05742">
    <property type="entry name" value="TANGO2"/>
    <property type="match status" value="1"/>
</dbReference>
<feature type="compositionally biased region" description="Polar residues" evidence="10">
    <location>
        <begin position="2988"/>
        <end position="3002"/>
    </location>
</feature>
<feature type="region of interest" description="Disordered" evidence="10">
    <location>
        <begin position="2501"/>
        <end position="2554"/>
    </location>
</feature>
<dbReference type="GO" id="GO:0004386">
    <property type="term" value="F:helicase activity"/>
    <property type="evidence" value="ECO:0007669"/>
    <property type="project" value="UniProtKB-KW"/>
</dbReference>
<dbReference type="UniPathway" id="UPA00078"/>
<protein>
    <submittedName>
        <fullName evidence="14">Uncharacterized protein</fullName>
    </submittedName>
</protein>
<dbReference type="Pfam" id="PF13086">
    <property type="entry name" value="AAA_11"/>
    <property type="match status" value="1"/>
</dbReference>
<comment type="subcellular location">
    <subcellularLocation>
        <location evidence="1">Mitochondrion</location>
    </subcellularLocation>
</comment>
<dbReference type="InterPro" id="IPR004472">
    <property type="entry name" value="DTB_synth_BioD"/>
</dbReference>
<dbReference type="InterPro" id="IPR008551">
    <property type="entry name" value="TANGO2"/>
</dbReference>
<evidence type="ECO:0000256" key="10">
    <source>
        <dbReference type="SAM" id="MobiDB-lite"/>
    </source>
</evidence>
<keyword evidence="8" id="KW-0067">ATP-binding</keyword>
<dbReference type="Pfam" id="PF13500">
    <property type="entry name" value="AAA_26"/>
    <property type="match status" value="1"/>
</dbReference>
<feature type="compositionally biased region" description="Basic and acidic residues" evidence="10">
    <location>
        <begin position="2514"/>
        <end position="2551"/>
    </location>
</feature>
<dbReference type="Proteomes" id="UP000306954">
    <property type="component" value="Unassembled WGS sequence"/>
</dbReference>
<reference evidence="14 15" key="1">
    <citation type="submission" date="2019-03" db="EMBL/GenBank/DDBJ databases">
        <title>Sequencing 23 genomes of Wallemia ichthyophaga.</title>
        <authorList>
            <person name="Gostincar C."/>
        </authorList>
    </citation>
    <scope>NUCLEOTIDE SEQUENCE [LARGE SCALE GENOMIC DNA]</scope>
    <source>
        <strain evidence="14 15">EXF-8621</strain>
    </source>
</reference>
<dbReference type="InterPro" id="IPR005814">
    <property type="entry name" value="Aminotrans_3"/>
</dbReference>
<evidence type="ECO:0000256" key="3">
    <source>
        <dbReference type="ARBA" id="ARBA00022576"/>
    </source>
</evidence>
<feature type="domain" description="Helicase Sen1 N-terminal" evidence="11">
    <location>
        <begin position="1156"/>
        <end position="1887"/>
    </location>
</feature>
<feature type="domain" description="DNA2/NAM7 helicase-like C-terminal" evidence="13">
    <location>
        <begin position="2634"/>
        <end position="2844"/>
    </location>
</feature>
<feature type="compositionally biased region" description="Basic and acidic residues" evidence="10">
    <location>
        <begin position="2893"/>
        <end position="2911"/>
    </location>
</feature>
<dbReference type="Gene3D" id="3.90.1150.10">
    <property type="entry name" value="Aspartate Aminotransferase, domain 1"/>
    <property type="match status" value="1"/>
</dbReference>